<evidence type="ECO:0000256" key="5">
    <source>
        <dbReference type="ARBA" id="ARBA00026215"/>
    </source>
</evidence>
<organism evidence="7">
    <name type="scientific">Neobodo designis</name>
    <name type="common">Flagellated protozoan</name>
    <name type="synonym">Bodo designis</name>
    <dbReference type="NCBI Taxonomy" id="312471"/>
    <lineage>
        <taxon>Eukaryota</taxon>
        <taxon>Discoba</taxon>
        <taxon>Euglenozoa</taxon>
        <taxon>Kinetoplastea</taxon>
        <taxon>Metakinetoplastina</taxon>
        <taxon>Neobodonida</taxon>
        <taxon>Neobodo</taxon>
    </lineage>
</organism>
<dbReference type="EMBL" id="HBGF01050401">
    <property type="protein sequence ID" value="CAD9152735.1"/>
    <property type="molecule type" value="Transcribed_RNA"/>
</dbReference>
<dbReference type="GO" id="GO:0005829">
    <property type="term" value="C:cytosol"/>
    <property type="evidence" value="ECO:0007669"/>
    <property type="project" value="TreeGrafter"/>
</dbReference>
<dbReference type="AlphaFoldDB" id="A0A7S1QZV8"/>
<feature type="region of interest" description="Disordered" evidence="6">
    <location>
        <begin position="1"/>
        <end position="85"/>
    </location>
</feature>
<comment type="function">
    <text evidence="4">May be involved in photoreceptor outer segment disk morphogenesis.</text>
</comment>
<sequence>MADIDTLLDELYPGSTTGASTAPKATGSSSAAATAKPSAELKPAQQPGAHGFDDDSDDGGAVAASKPSAAPQLAAKPAVPWPTLPPTLAPGPQCVPNTVTLTSYASPAAEREVQRLLHLNAGQREYPKYCRPERPGLDDDGGRWCPYIRCRHCDHVVVRKQGVYWTRGAMTARQGTSPPPAQSQTGSTPAEGATPRPPPKPSAHSFDDSSDDDQGASAPAAAAPSASPATTEAGAAPPRDDEAMYILMRYHYPDFAAFPADCLAPAPSGTAAAAYCCQCTWVSVFEATVRVTAPIAGAPPVPVPPQPTAAELVPEPTTRPAGVQWACRGHTC</sequence>
<gene>
    <name evidence="7" type="ORF">NDES1114_LOCUS33746</name>
</gene>
<proteinExistence type="predicted"/>
<name>A0A7S1QZV8_NEODS</name>
<dbReference type="PANTHER" id="PTHR33958:SF1">
    <property type="entry name" value="CILIA- AND FLAGELLA-ASSOCIATED PROTEIN 418"/>
    <property type="match status" value="1"/>
</dbReference>
<feature type="region of interest" description="Disordered" evidence="6">
    <location>
        <begin position="171"/>
        <end position="238"/>
    </location>
</feature>
<reference evidence="7" key="1">
    <citation type="submission" date="2021-01" db="EMBL/GenBank/DDBJ databases">
        <authorList>
            <person name="Corre E."/>
            <person name="Pelletier E."/>
            <person name="Niang G."/>
            <person name="Scheremetjew M."/>
            <person name="Finn R."/>
            <person name="Kale V."/>
            <person name="Holt S."/>
            <person name="Cochrane G."/>
            <person name="Meng A."/>
            <person name="Brown T."/>
            <person name="Cohen L."/>
        </authorList>
    </citation>
    <scope>NUCLEOTIDE SEQUENCE</scope>
    <source>
        <strain evidence="7">CCAP 1951/1</strain>
    </source>
</reference>
<accession>A0A7S1QZV8</accession>
<protein>
    <recommendedName>
        <fullName evidence="5">Cilia- and flagella-associated protein 418</fullName>
    </recommendedName>
</protein>
<comment type="subcellular location">
    <subcellularLocation>
        <location evidence="2">Cytoplasm</location>
    </subcellularLocation>
    <subcellularLocation>
        <location evidence="1">Photoreceptor inner segment</location>
    </subcellularLocation>
</comment>
<dbReference type="PANTHER" id="PTHR33958">
    <property type="entry name" value="PROTEIN C8ORF37"/>
    <property type="match status" value="1"/>
</dbReference>
<feature type="compositionally biased region" description="Low complexity" evidence="6">
    <location>
        <begin position="15"/>
        <end position="38"/>
    </location>
</feature>
<feature type="compositionally biased region" description="Low complexity" evidence="6">
    <location>
        <begin position="215"/>
        <end position="237"/>
    </location>
</feature>
<keyword evidence="3" id="KW-0963">Cytoplasm</keyword>
<evidence type="ECO:0000256" key="3">
    <source>
        <dbReference type="ARBA" id="ARBA00022490"/>
    </source>
</evidence>
<dbReference type="InterPro" id="IPR029239">
    <property type="entry name" value="CFAP418"/>
</dbReference>
<evidence type="ECO:0000313" key="7">
    <source>
        <dbReference type="EMBL" id="CAD9152735.1"/>
    </source>
</evidence>
<evidence type="ECO:0000256" key="4">
    <source>
        <dbReference type="ARBA" id="ARBA00024819"/>
    </source>
</evidence>
<evidence type="ECO:0000256" key="1">
    <source>
        <dbReference type="ARBA" id="ARBA00004437"/>
    </source>
</evidence>
<evidence type="ECO:0000256" key="2">
    <source>
        <dbReference type="ARBA" id="ARBA00004496"/>
    </source>
</evidence>
<evidence type="ECO:0000256" key="6">
    <source>
        <dbReference type="SAM" id="MobiDB-lite"/>
    </source>
</evidence>